<dbReference type="Proteomes" id="UP000678281">
    <property type="component" value="Unassembled WGS sequence"/>
</dbReference>
<dbReference type="AlphaFoldDB" id="A0A942I5F1"/>
<evidence type="ECO:0000256" key="1">
    <source>
        <dbReference type="ARBA" id="ARBA00007689"/>
    </source>
</evidence>
<keyword evidence="4" id="KW-1185">Reference proteome</keyword>
<comment type="caution">
    <text evidence="3">The sequence shown here is derived from an EMBL/GenBank/DDBJ whole genome shotgun (WGS) entry which is preliminary data.</text>
</comment>
<dbReference type="SUPFAM" id="SSF54909">
    <property type="entry name" value="Dimeric alpha+beta barrel"/>
    <property type="match status" value="1"/>
</dbReference>
<reference evidence="3" key="1">
    <citation type="submission" date="2021-04" db="EMBL/GenBank/DDBJ databases">
        <title>Devosia litorisediminis sp. nov., isolated from a sand dune.</title>
        <authorList>
            <person name="Park S."/>
            <person name="Yoon J.-H."/>
        </authorList>
    </citation>
    <scope>NUCLEOTIDE SEQUENCE</scope>
    <source>
        <strain evidence="3">BSSL-BM10</strain>
    </source>
</reference>
<protein>
    <recommendedName>
        <fullName evidence="2">YCII-related domain-containing protein</fullName>
    </recommendedName>
</protein>
<feature type="domain" description="YCII-related" evidence="2">
    <location>
        <begin position="20"/>
        <end position="102"/>
    </location>
</feature>
<sequence length="133" mass="14744">MIEKTPDELTAAMLRQELFVVTTTPARSPQIQAMLPEHLDYQVQLEREGKLFGAGPLFQQNSDVPYAGMIILRAATIDEARAIANADPFHKAGLRSYTINKWLLNEGSMTVTVRYSDRSAVIARTAHDTSGQP</sequence>
<evidence type="ECO:0000313" key="4">
    <source>
        <dbReference type="Proteomes" id="UP000678281"/>
    </source>
</evidence>
<accession>A0A942I5F1</accession>
<dbReference type="RefSeq" id="WP_212658342.1">
    <property type="nucleotide sequence ID" value="NZ_JAGXTP010000001.1"/>
</dbReference>
<name>A0A942I5F1_9HYPH</name>
<dbReference type="Gene3D" id="3.30.70.1060">
    <property type="entry name" value="Dimeric alpha+beta barrel"/>
    <property type="match status" value="1"/>
</dbReference>
<comment type="similarity">
    <text evidence="1">Belongs to the YciI family.</text>
</comment>
<proteinExistence type="inferred from homology"/>
<dbReference type="Pfam" id="PF03795">
    <property type="entry name" value="YCII"/>
    <property type="match status" value="1"/>
</dbReference>
<gene>
    <name evidence="3" type="ORF">KD146_09000</name>
</gene>
<dbReference type="PANTHER" id="PTHR37828:SF1">
    <property type="entry name" value="YCII-RELATED DOMAIN-CONTAINING PROTEIN"/>
    <property type="match status" value="1"/>
</dbReference>
<organism evidence="3 4">
    <name type="scientific">Devosia litorisediminis</name>
    <dbReference type="NCBI Taxonomy" id="2829817"/>
    <lineage>
        <taxon>Bacteria</taxon>
        <taxon>Pseudomonadati</taxon>
        <taxon>Pseudomonadota</taxon>
        <taxon>Alphaproteobacteria</taxon>
        <taxon>Hyphomicrobiales</taxon>
        <taxon>Devosiaceae</taxon>
        <taxon>Devosia</taxon>
    </lineage>
</organism>
<dbReference type="InterPro" id="IPR005545">
    <property type="entry name" value="YCII"/>
</dbReference>
<dbReference type="PANTHER" id="PTHR37828">
    <property type="entry name" value="GSR2449 PROTEIN"/>
    <property type="match status" value="1"/>
</dbReference>
<dbReference type="EMBL" id="JAGXTP010000001">
    <property type="protein sequence ID" value="MBS3848826.1"/>
    <property type="molecule type" value="Genomic_DNA"/>
</dbReference>
<evidence type="ECO:0000313" key="3">
    <source>
        <dbReference type="EMBL" id="MBS3848826.1"/>
    </source>
</evidence>
<evidence type="ECO:0000259" key="2">
    <source>
        <dbReference type="Pfam" id="PF03795"/>
    </source>
</evidence>
<dbReference type="InterPro" id="IPR011008">
    <property type="entry name" value="Dimeric_a/b-barrel"/>
</dbReference>